<dbReference type="Proteomes" id="UP000887116">
    <property type="component" value="Unassembled WGS sequence"/>
</dbReference>
<evidence type="ECO:0000313" key="4">
    <source>
        <dbReference type="Proteomes" id="UP000887116"/>
    </source>
</evidence>
<proteinExistence type="predicted"/>
<dbReference type="Gene3D" id="1.20.5.170">
    <property type="match status" value="1"/>
</dbReference>
<sequence length="134" mass="15378">MADELLRIALQQKTDELRQRDSLIDKLRMELELKNKLIVKLRAELEKFKAAMKPLVEQMSRQMHLWSSGDEEDSSSLTSTTSSSSEDDRCYNGGDKRNTSADHTRCKRLAISAEPPCVDRIRNLSLRKVPKTDK</sequence>
<evidence type="ECO:0000256" key="2">
    <source>
        <dbReference type="SAM" id="MobiDB-lite"/>
    </source>
</evidence>
<keyword evidence="3" id="KW-0418">Kinase</keyword>
<dbReference type="AlphaFoldDB" id="A0A8X6FRL2"/>
<keyword evidence="3" id="KW-0808">Transferase</keyword>
<feature type="compositionally biased region" description="Low complexity" evidence="2">
    <location>
        <begin position="75"/>
        <end position="84"/>
    </location>
</feature>
<keyword evidence="1" id="KW-0175">Coiled coil</keyword>
<name>A0A8X6FRL2_TRICU</name>
<protein>
    <submittedName>
        <fullName evidence="3">cGMP-dependent protein kinase</fullName>
    </submittedName>
</protein>
<dbReference type="GO" id="GO:0016301">
    <property type="term" value="F:kinase activity"/>
    <property type="evidence" value="ECO:0007669"/>
    <property type="project" value="UniProtKB-KW"/>
</dbReference>
<feature type="compositionally biased region" description="Basic and acidic residues" evidence="2">
    <location>
        <begin position="86"/>
        <end position="103"/>
    </location>
</feature>
<feature type="coiled-coil region" evidence="1">
    <location>
        <begin position="24"/>
        <end position="51"/>
    </location>
</feature>
<keyword evidence="4" id="KW-1185">Reference proteome</keyword>
<evidence type="ECO:0000313" key="3">
    <source>
        <dbReference type="EMBL" id="GFQ87487.1"/>
    </source>
</evidence>
<comment type="caution">
    <text evidence="3">The sequence shown here is derived from an EMBL/GenBank/DDBJ whole genome shotgun (WGS) entry which is preliminary data.</text>
</comment>
<dbReference type="EMBL" id="BMAO01023235">
    <property type="protein sequence ID" value="GFQ87487.1"/>
    <property type="molecule type" value="Genomic_DNA"/>
</dbReference>
<evidence type="ECO:0000256" key="1">
    <source>
        <dbReference type="SAM" id="Coils"/>
    </source>
</evidence>
<gene>
    <name evidence="3" type="primary">for_1</name>
    <name evidence="3" type="ORF">TNCT_713091</name>
</gene>
<dbReference type="OrthoDB" id="6145996at2759"/>
<reference evidence="3" key="1">
    <citation type="submission" date="2020-07" db="EMBL/GenBank/DDBJ databases">
        <title>Multicomponent nature underlies the extraordinary mechanical properties of spider dragline silk.</title>
        <authorList>
            <person name="Kono N."/>
            <person name="Nakamura H."/>
            <person name="Mori M."/>
            <person name="Yoshida Y."/>
            <person name="Ohtoshi R."/>
            <person name="Malay A.D."/>
            <person name="Moran D.A.P."/>
            <person name="Tomita M."/>
            <person name="Numata K."/>
            <person name="Arakawa K."/>
        </authorList>
    </citation>
    <scope>NUCLEOTIDE SEQUENCE</scope>
</reference>
<accession>A0A8X6FRL2</accession>
<feature type="region of interest" description="Disordered" evidence="2">
    <location>
        <begin position="63"/>
        <end position="103"/>
    </location>
</feature>
<organism evidence="3 4">
    <name type="scientific">Trichonephila clavata</name>
    <name type="common">Joro spider</name>
    <name type="synonym">Nephila clavata</name>
    <dbReference type="NCBI Taxonomy" id="2740835"/>
    <lineage>
        <taxon>Eukaryota</taxon>
        <taxon>Metazoa</taxon>
        <taxon>Ecdysozoa</taxon>
        <taxon>Arthropoda</taxon>
        <taxon>Chelicerata</taxon>
        <taxon>Arachnida</taxon>
        <taxon>Araneae</taxon>
        <taxon>Araneomorphae</taxon>
        <taxon>Entelegynae</taxon>
        <taxon>Araneoidea</taxon>
        <taxon>Nephilidae</taxon>
        <taxon>Trichonephila</taxon>
    </lineage>
</organism>